<dbReference type="Pfam" id="PF07690">
    <property type="entry name" value="MFS_1"/>
    <property type="match status" value="2"/>
</dbReference>
<keyword evidence="3 6" id="KW-0812">Transmembrane</keyword>
<feature type="transmembrane region" description="Helical" evidence="6">
    <location>
        <begin position="564"/>
        <end position="581"/>
    </location>
</feature>
<evidence type="ECO:0000256" key="6">
    <source>
        <dbReference type="SAM" id="Phobius"/>
    </source>
</evidence>
<feature type="transmembrane region" description="Helical" evidence="6">
    <location>
        <begin position="425"/>
        <end position="447"/>
    </location>
</feature>
<keyword evidence="9" id="KW-1185">Reference proteome</keyword>
<feature type="transmembrane region" description="Helical" evidence="6">
    <location>
        <begin position="364"/>
        <end position="386"/>
    </location>
</feature>
<feature type="transmembrane region" description="Helical" evidence="6">
    <location>
        <begin position="275"/>
        <end position="295"/>
    </location>
</feature>
<dbReference type="EMBL" id="WWCJ01000014">
    <property type="protein sequence ID" value="MYN04192.1"/>
    <property type="molecule type" value="Genomic_DNA"/>
</dbReference>
<reference evidence="8 9" key="1">
    <citation type="submission" date="2019-12" db="EMBL/GenBank/DDBJ databases">
        <title>Novel species isolated from a subtropical stream in China.</title>
        <authorList>
            <person name="Lu H."/>
        </authorList>
    </citation>
    <scope>NUCLEOTIDE SEQUENCE [LARGE SCALE GENOMIC DNA]</scope>
    <source>
        <strain evidence="8 9">DS3</strain>
    </source>
</reference>
<feature type="transmembrane region" description="Helical" evidence="6">
    <location>
        <begin position="307"/>
        <end position="327"/>
    </location>
</feature>
<dbReference type="SUPFAM" id="SSF103473">
    <property type="entry name" value="MFS general substrate transporter"/>
    <property type="match status" value="1"/>
</dbReference>
<dbReference type="AlphaFoldDB" id="A0A6N9HMW0"/>
<keyword evidence="5 6" id="KW-0472">Membrane</keyword>
<dbReference type="GO" id="GO:0016020">
    <property type="term" value="C:membrane"/>
    <property type="evidence" value="ECO:0007669"/>
    <property type="project" value="UniProtKB-SubCell"/>
</dbReference>
<comment type="subcellular location">
    <subcellularLocation>
        <location evidence="1">Membrane</location>
        <topology evidence="1">Multi-pass membrane protein</topology>
    </subcellularLocation>
</comment>
<evidence type="ECO:0000256" key="2">
    <source>
        <dbReference type="ARBA" id="ARBA00022448"/>
    </source>
</evidence>
<evidence type="ECO:0000256" key="3">
    <source>
        <dbReference type="ARBA" id="ARBA00022692"/>
    </source>
</evidence>
<dbReference type="Gene3D" id="1.20.1250.20">
    <property type="entry name" value="MFS general substrate transporter like domains"/>
    <property type="match status" value="1"/>
</dbReference>
<keyword evidence="2" id="KW-0813">Transport</keyword>
<dbReference type="PANTHER" id="PTHR23506">
    <property type="entry name" value="GH10249P"/>
    <property type="match status" value="1"/>
</dbReference>
<feature type="transmembrane region" description="Helical" evidence="6">
    <location>
        <begin position="539"/>
        <end position="558"/>
    </location>
</feature>
<evidence type="ECO:0000313" key="9">
    <source>
        <dbReference type="Proteomes" id="UP000448575"/>
    </source>
</evidence>
<dbReference type="InterPro" id="IPR020846">
    <property type="entry name" value="MFS_dom"/>
</dbReference>
<dbReference type="PANTHER" id="PTHR23506:SF23">
    <property type="entry name" value="GH10249P"/>
    <property type="match status" value="1"/>
</dbReference>
<evidence type="ECO:0000256" key="5">
    <source>
        <dbReference type="ARBA" id="ARBA00023136"/>
    </source>
</evidence>
<gene>
    <name evidence="8" type="ORF">GTP41_19035</name>
</gene>
<comment type="caution">
    <text evidence="8">The sequence shown here is derived from an EMBL/GenBank/DDBJ whole genome shotgun (WGS) entry which is preliminary data.</text>
</comment>
<protein>
    <submittedName>
        <fullName evidence="8">MFS transporter</fullName>
    </submittedName>
</protein>
<dbReference type="InterPro" id="IPR036259">
    <property type="entry name" value="MFS_trans_sf"/>
</dbReference>
<dbReference type="Proteomes" id="UP000448575">
    <property type="component" value="Unassembled WGS sequence"/>
</dbReference>
<proteinExistence type="predicted"/>
<dbReference type="RefSeq" id="WP_161027157.1">
    <property type="nucleotide sequence ID" value="NZ_WWCJ01000014.1"/>
</dbReference>
<accession>A0A6N9HMW0</accession>
<dbReference type="CDD" id="cd17325">
    <property type="entry name" value="MFS_MdtG_SLC18_like"/>
    <property type="match status" value="1"/>
</dbReference>
<feature type="domain" description="Major facilitator superfamily (MFS) profile" evidence="7">
    <location>
        <begin position="271"/>
        <end position="663"/>
    </location>
</feature>
<evidence type="ECO:0000256" key="1">
    <source>
        <dbReference type="ARBA" id="ARBA00004141"/>
    </source>
</evidence>
<dbReference type="GO" id="GO:0022857">
    <property type="term" value="F:transmembrane transporter activity"/>
    <property type="evidence" value="ECO:0007669"/>
    <property type="project" value="InterPro"/>
</dbReference>
<dbReference type="InterPro" id="IPR050930">
    <property type="entry name" value="MFS_Vesicular_Transporter"/>
</dbReference>
<feature type="transmembrane region" description="Helical" evidence="6">
    <location>
        <begin position="474"/>
        <end position="495"/>
    </location>
</feature>
<feature type="transmembrane region" description="Helical" evidence="6">
    <location>
        <begin position="614"/>
        <end position="632"/>
    </location>
</feature>
<feature type="transmembrane region" description="Helical" evidence="6">
    <location>
        <begin position="166"/>
        <end position="190"/>
    </location>
</feature>
<evidence type="ECO:0000256" key="4">
    <source>
        <dbReference type="ARBA" id="ARBA00022989"/>
    </source>
</evidence>
<feature type="transmembrane region" description="Helical" evidence="6">
    <location>
        <begin position="339"/>
        <end position="358"/>
    </location>
</feature>
<feature type="transmembrane region" description="Helical" evidence="6">
    <location>
        <begin position="515"/>
        <end position="532"/>
    </location>
</feature>
<dbReference type="PROSITE" id="PS50850">
    <property type="entry name" value="MFS"/>
    <property type="match status" value="1"/>
</dbReference>
<sequence length="669" mass="71914">MKQLQLRLVILSATLLVLSALLLSWFAWRDFSQGLPPEMARTVTTVSHSVAHVMQKAHANGVPFHAMTGVEEYLGQVRENNPSIVYMQVSGQAGQPLYRSGFDALAEQPALHAAGASPTDAVTERLGPYFNTAVPLVFGQVRVGTLHLGQRASFVEQQMREVSYDVLTTLVVAGLIALELMRFVLTFAIATPADVIRVFVARVREGDYSHYLPPDRLGGIGQLNAHFNRIVAEINVRCQRLPAAARASLAKLTLHEPGARQTLHASALAHIRWPFFLLIFADSLSLSFFPVYVGQFYAPDMGLSKSVVVGLPISIFMFTWALSMPWAGMWSDRVGHRKAFVVGAAITTAGLVLTAFAQSLYDLLLWRCLTALGYGLVFITAQGYVANNTPPAQRTRGMAVFLSSFFAGSLSGSAIGGILSDRLGHGPTILLSALLSAAAALFVLRFLSPAKPGGAARRSLALADVQRLLRNKKFAAITFLAAVPAKIALTGFLYYTVPLYLSLLGNSQSTTGRVMMAYGLAIIVLSPLAAKLADRIGHLRWFVTVGGYAAALAMLVIYVNDSTLGLLISITLLGIAHAIGVSPQLALINDFCKEVVAEVGAGTATGIFRLVERLGNVLGPVIAALLISHYGYRGAFLGIGLLCFVCITSFTAMFFWFERNPSRAASVAG</sequence>
<keyword evidence="4 6" id="KW-1133">Transmembrane helix</keyword>
<evidence type="ECO:0000313" key="8">
    <source>
        <dbReference type="EMBL" id="MYN04192.1"/>
    </source>
</evidence>
<name>A0A6N9HMW0_9BURK</name>
<feature type="transmembrane region" description="Helical" evidence="6">
    <location>
        <begin position="638"/>
        <end position="657"/>
    </location>
</feature>
<organism evidence="8 9">
    <name type="scientific">Pseudoduganella guangdongensis</name>
    <dbReference type="NCBI Taxonomy" id="2692179"/>
    <lineage>
        <taxon>Bacteria</taxon>
        <taxon>Pseudomonadati</taxon>
        <taxon>Pseudomonadota</taxon>
        <taxon>Betaproteobacteria</taxon>
        <taxon>Burkholderiales</taxon>
        <taxon>Oxalobacteraceae</taxon>
        <taxon>Telluria group</taxon>
        <taxon>Pseudoduganella</taxon>
    </lineage>
</organism>
<evidence type="ECO:0000259" key="7">
    <source>
        <dbReference type="PROSITE" id="PS50850"/>
    </source>
</evidence>
<dbReference type="InterPro" id="IPR011701">
    <property type="entry name" value="MFS"/>
</dbReference>
<feature type="transmembrane region" description="Helical" evidence="6">
    <location>
        <begin position="398"/>
        <end position="419"/>
    </location>
</feature>